<feature type="chain" id="PRO_5016875622" description="Secreted protein" evidence="1">
    <location>
        <begin position="26"/>
        <end position="83"/>
    </location>
</feature>
<accession>A0A368H677</accession>
<evidence type="ECO:0000313" key="3">
    <source>
        <dbReference type="Proteomes" id="UP000252519"/>
    </source>
</evidence>
<keyword evidence="3" id="KW-1185">Reference proteome</keyword>
<sequence length="83" mass="9550">MSIRLRQSIWVLCLLLVHCMHKVVSDSDTFIRFCRTPGHHGKGELEVLILKMFYLANHFIFATSRLNISLSSTRSSLTQSKKT</sequence>
<protein>
    <recommendedName>
        <fullName evidence="4">Secreted protein</fullName>
    </recommendedName>
</protein>
<gene>
    <name evidence="2" type="ORF">ANCCAN_02619</name>
</gene>
<dbReference type="Proteomes" id="UP000252519">
    <property type="component" value="Unassembled WGS sequence"/>
</dbReference>
<organism evidence="2 3">
    <name type="scientific">Ancylostoma caninum</name>
    <name type="common">Dog hookworm</name>
    <dbReference type="NCBI Taxonomy" id="29170"/>
    <lineage>
        <taxon>Eukaryota</taxon>
        <taxon>Metazoa</taxon>
        <taxon>Ecdysozoa</taxon>
        <taxon>Nematoda</taxon>
        <taxon>Chromadorea</taxon>
        <taxon>Rhabditida</taxon>
        <taxon>Rhabditina</taxon>
        <taxon>Rhabditomorpha</taxon>
        <taxon>Strongyloidea</taxon>
        <taxon>Ancylostomatidae</taxon>
        <taxon>Ancylostomatinae</taxon>
        <taxon>Ancylostoma</taxon>
    </lineage>
</organism>
<feature type="signal peptide" evidence="1">
    <location>
        <begin position="1"/>
        <end position="25"/>
    </location>
</feature>
<evidence type="ECO:0008006" key="4">
    <source>
        <dbReference type="Google" id="ProtNLM"/>
    </source>
</evidence>
<proteinExistence type="predicted"/>
<evidence type="ECO:0000256" key="1">
    <source>
        <dbReference type="SAM" id="SignalP"/>
    </source>
</evidence>
<dbReference type="AlphaFoldDB" id="A0A368H677"/>
<evidence type="ECO:0000313" key="2">
    <source>
        <dbReference type="EMBL" id="RCN51258.1"/>
    </source>
</evidence>
<keyword evidence="1" id="KW-0732">Signal</keyword>
<dbReference type="EMBL" id="JOJR01000015">
    <property type="protein sequence ID" value="RCN51258.1"/>
    <property type="molecule type" value="Genomic_DNA"/>
</dbReference>
<reference evidence="2 3" key="1">
    <citation type="submission" date="2014-10" db="EMBL/GenBank/DDBJ databases">
        <title>Draft genome of the hookworm Ancylostoma caninum.</title>
        <authorList>
            <person name="Mitreva M."/>
        </authorList>
    </citation>
    <scope>NUCLEOTIDE SEQUENCE [LARGE SCALE GENOMIC DNA]</scope>
    <source>
        <strain evidence="2 3">Baltimore</strain>
    </source>
</reference>
<name>A0A368H677_ANCCA</name>
<comment type="caution">
    <text evidence="2">The sequence shown here is derived from an EMBL/GenBank/DDBJ whole genome shotgun (WGS) entry which is preliminary data.</text>
</comment>